<proteinExistence type="predicted"/>
<sequence>MDWGQTLSLEQPRAADLAFLPLVSRPTQVQAAEQRQRSPGAHLRPGHQVGEPDRGPGAEEGRLGRTRIPVPGLWGGAGSAQCWWIGTGWARRADLRGLGASLQSADRLKPRAFGHTGKCTIYQLRVNAS</sequence>
<feature type="region of interest" description="Disordered" evidence="1">
    <location>
        <begin position="28"/>
        <end position="70"/>
    </location>
</feature>
<organism evidence="2 3">
    <name type="scientific">Equus asinus</name>
    <name type="common">Donkey</name>
    <name type="synonym">Equus africanus asinus</name>
    <dbReference type="NCBI Taxonomy" id="9793"/>
    <lineage>
        <taxon>Eukaryota</taxon>
        <taxon>Metazoa</taxon>
        <taxon>Chordata</taxon>
        <taxon>Craniata</taxon>
        <taxon>Vertebrata</taxon>
        <taxon>Euteleostomi</taxon>
        <taxon>Mammalia</taxon>
        <taxon>Eutheria</taxon>
        <taxon>Laurasiatheria</taxon>
        <taxon>Perissodactyla</taxon>
        <taxon>Equidae</taxon>
        <taxon>Equus</taxon>
    </lineage>
</organism>
<feature type="compositionally biased region" description="Basic and acidic residues" evidence="1">
    <location>
        <begin position="50"/>
        <end position="63"/>
    </location>
</feature>
<name>A0A8C4MU42_EQUAS</name>
<protein>
    <submittedName>
        <fullName evidence="2">Uncharacterized protein</fullName>
    </submittedName>
</protein>
<dbReference type="GeneTree" id="ENSGT00910000146930"/>
<dbReference type="Ensembl" id="ENSEAST00005033428.2">
    <property type="protein sequence ID" value="ENSEASP00005030746.1"/>
    <property type="gene ID" value="ENSEASG00005020938.2"/>
</dbReference>
<keyword evidence="3" id="KW-1185">Reference proteome</keyword>
<reference evidence="2 3" key="1">
    <citation type="journal article" date="2020" name="Nat. Commun.">
        <title>Donkey genomes provide new insights into domestication and selection for coat color.</title>
        <authorList>
            <person name="Wang"/>
            <person name="C."/>
            <person name="Li"/>
            <person name="H."/>
            <person name="Guo"/>
            <person name="Y."/>
            <person name="Huang"/>
            <person name="J."/>
            <person name="Sun"/>
            <person name="Y."/>
            <person name="Min"/>
            <person name="J."/>
            <person name="Wang"/>
            <person name="J."/>
            <person name="Fang"/>
            <person name="X."/>
            <person name="Zhao"/>
            <person name="Z."/>
            <person name="Wang"/>
            <person name="S."/>
            <person name="Zhang"/>
            <person name="Y."/>
            <person name="Liu"/>
            <person name="Q."/>
            <person name="Jiang"/>
            <person name="Q."/>
            <person name="Wang"/>
            <person name="X."/>
            <person name="Guo"/>
            <person name="Y."/>
            <person name="Yang"/>
            <person name="C."/>
            <person name="Wang"/>
            <person name="Y."/>
            <person name="Tian"/>
            <person name="F."/>
            <person name="Zhuang"/>
            <person name="G."/>
            <person name="Fan"/>
            <person name="Y."/>
            <person name="Gao"/>
            <person name="Q."/>
            <person name="Li"/>
            <person name="Y."/>
            <person name="Ju"/>
            <person name="Z."/>
            <person name="Li"/>
            <person name="J."/>
            <person name="Li"/>
            <person name="R."/>
            <person name="Hou"/>
            <person name="M."/>
            <person name="Yang"/>
            <person name="G."/>
            <person name="Liu"/>
            <person name="G."/>
            <person name="Liu"/>
            <person name="W."/>
            <person name="Guo"/>
            <person name="J."/>
            <person name="Pan"/>
            <person name="S."/>
            <person name="Fan"/>
            <person name="G."/>
            <person name="Zhang"/>
            <person name="W."/>
            <person name="Zhang"/>
            <person name="R."/>
            <person name="Yu"/>
            <person name="J."/>
            <person name="Zhang"/>
            <person name="X."/>
            <person name="Yin"/>
            <person name="Q."/>
            <person name="Ji"/>
            <person name="C."/>
            <person name="Jin"/>
            <person name="Y."/>
            <person name="Yue"/>
            <person name="G."/>
            <person name="Liu"/>
            <person name="M."/>
            <person name="Xu"/>
            <person name="J."/>
            <person name="Liu"/>
            <person name="S."/>
            <person name="Jordana"/>
            <person name="J."/>
            <person name="Noce"/>
            <person name="A."/>
            <person name="Amills"/>
            <person name="M."/>
            <person name="Wu"/>
            <person name="D.D."/>
            <person name="Li"/>
            <person name="S."/>
            <person name="Zhou"/>
            <person name="X. and Zhong"/>
            <person name="J."/>
        </authorList>
    </citation>
    <scope>NUCLEOTIDE SEQUENCE [LARGE SCALE GENOMIC DNA]</scope>
</reference>
<dbReference type="OMA" id="DWGPGTE"/>
<evidence type="ECO:0000256" key="1">
    <source>
        <dbReference type="SAM" id="MobiDB-lite"/>
    </source>
</evidence>
<reference evidence="2" key="2">
    <citation type="submission" date="2025-08" db="UniProtKB">
        <authorList>
            <consortium name="Ensembl"/>
        </authorList>
    </citation>
    <scope>IDENTIFICATION</scope>
</reference>
<evidence type="ECO:0000313" key="2">
    <source>
        <dbReference type="Ensembl" id="ENSEASP00005030746.1"/>
    </source>
</evidence>
<evidence type="ECO:0000313" key="3">
    <source>
        <dbReference type="Proteomes" id="UP000694387"/>
    </source>
</evidence>
<dbReference type="Proteomes" id="UP000694387">
    <property type="component" value="Chromosome 1"/>
</dbReference>
<dbReference type="AlphaFoldDB" id="A0A8C4MU42"/>
<accession>A0A8C4MU42</accession>
<reference evidence="2" key="3">
    <citation type="submission" date="2025-09" db="UniProtKB">
        <authorList>
            <consortium name="Ensembl"/>
        </authorList>
    </citation>
    <scope>IDENTIFICATION</scope>
</reference>